<dbReference type="EMBL" id="HBJA01009807">
    <property type="protein sequence ID" value="CAE0791922.1"/>
    <property type="molecule type" value="Transcribed_RNA"/>
</dbReference>
<name>A0A7S4FF25_9EUGL</name>
<organism evidence="1">
    <name type="scientific">Eutreptiella gymnastica</name>
    <dbReference type="NCBI Taxonomy" id="73025"/>
    <lineage>
        <taxon>Eukaryota</taxon>
        <taxon>Discoba</taxon>
        <taxon>Euglenozoa</taxon>
        <taxon>Euglenida</taxon>
        <taxon>Spirocuta</taxon>
        <taxon>Euglenophyceae</taxon>
        <taxon>Eutreptiales</taxon>
        <taxon>Eutreptiaceae</taxon>
        <taxon>Eutreptiella</taxon>
    </lineage>
</organism>
<sequence>MPQNQNHIGFDKFRASCNSIPRDHTAQKAKSLRAPPKMHCQDGWCKKKDGNNAEGWRDKEAVWARHAVNADDEMFGWQTYKSVGVRVRGCHVLKLRGSTPCLRFWCHAGVERQPAQRTPENSSWTTHCFVVGV</sequence>
<dbReference type="AlphaFoldDB" id="A0A7S4FF25"/>
<proteinExistence type="predicted"/>
<evidence type="ECO:0000313" key="1">
    <source>
        <dbReference type="EMBL" id="CAE0791922.1"/>
    </source>
</evidence>
<protein>
    <submittedName>
        <fullName evidence="1">Uncharacterized protein</fullName>
    </submittedName>
</protein>
<gene>
    <name evidence="1" type="ORF">EGYM00163_LOCUS3038</name>
</gene>
<reference evidence="1" key="1">
    <citation type="submission" date="2021-01" db="EMBL/GenBank/DDBJ databases">
        <authorList>
            <person name="Corre E."/>
            <person name="Pelletier E."/>
            <person name="Niang G."/>
            <person name="Scheremetjew M."/>
            <person name="Finn R."/>
            <person name="Kale V."/>
            <person name="Holt S."/>
            <person name="Cochrane G."/>
            <person name="Meng A."/>
            <person name="Brown T."/>
            <person name="Cohen L."/>
        </authorList>
    </citation>
    <scope>NUCLEOTIDE SEQUENCE</scope>
    <source>
        <strain evidence="1">CCMP1594</strain>
    </source>
</reference>
<accession>A0A7S4FF25</accession>